<evidence type="ECO:0000256" key="4">
    <source>
        <dbReference type="ARBA" id="ARBA00022801"/>
    </source>
</evidence>
<dbReference type="PROSITE" id="PS00387">
    <property type="entry name" value="PPASE"/>
    <property type="match status" value="1"/>
</dbReference>
<comment type="caution">
    <text evidence="6">The sequence shown here is derived from an EMBL/GenBank/DDBJ whole genome shotgun (WGS) entry which is preliminary data.</text>
</comment>
<keyword evidence="5" id="KW-0460">Magnesium</keyword>
<dbReference type="Pfam" id="PF00719">
    <property type="entry name" value="Pyrophosphatase"/>
    <property type="match status" value="1"/>
</dbReference>
<evidence type="ECO:0000256" key="3">
    <source>
        <dbReference type="ARBA" id="ARBA00022723"/>
    </source>
</evidence>
<dbReference type="InterPro" id="IPR008162">
    <property type="entry name" value="Pyrophosphatase"/>
</dbReference>
<sequence length="216" mass="24123">MKFCYNFVFPLLLLSCGVAEKTEHLDPDQINLLHGIAPFTSDSLVNMVIEIPAGTNQKWEVNKNSGHLEWQKITADSSRVVDYLSYPANYGFVPQTLLSEATGGDGDPVDVFVIGESIERGQIVTCRIIGMIDMMDSGESDGKLIAVPIPSHFEKLYTIEDLENYYPGVLDILKIWLSNYKGSGKVEVLSVENNLVANIYLKEAIEDYIQKNEVEK</sequence>
<keyword evidence="7" id="KW-1185">Reference proteome</keyword>
<evidence type="ECO:0000313" key="6">
    <source>
        <dbReference type="EMBL" id="MCH7396821.1"/>
    </source>
</evidence>
<evidence type="ECO:0000256" key="5">
    <source>
        <dbReference type="ARBA" id="ARBA00022842"/>
    </source>
</evidence>
<keyword evidence="3" id="KW-0479">Metal-binding</keyword>
<dbReference type="SUPFAM" id="SSF50324">
    <property type="entry name" value="Inorganic pyrophosphatase"/>
    <property type="match status" value="1"/>
</dbReference>
<dbReference type="PROSITE" id="PS51257">
    <property type="entry name" value="PROKAR_LIPOPROTEIN"/>
    <property type="match status" value="1"/>
</dbReference>
<proteinExistence type="predicted"/>
<protein>
    <recommendedName>
        <fullName evidence="2">inorganic diphosphatase</fullName>
        <ecNumber evidence="2">3.6.1.1</ecNumber>
    </recommendedName>
</protein>
<organism evidence="6 7">
    <name type="scientific">Belliella calami</name>
    <dbReference type="NCBI Taxonomy" id="2923436"/>
    <lineage>
        <taxon>Bacteria</taxon>
        <taxon>Pseudomonadati</taxon>
        <taxon>Bacteroidota</taxon>
        <taxon>Cytophagia</taxon>
        <taxon>Cytophagales</taxon>
        <taxon>Cyclobacteriaceae</taxon>
        <taxon>Belliella</taxon>
    </lineage>
</organism>
<dbReference type="RefSeq" id="WP_241273342.1">
    <property type="nucleotide sequence ID" value="NZ_JAKZGS010000002.1"/>
</dbReference>
<dbReference type="EMBL" id="JAKZGS010000002">
    <property type="protein sequence ID" value="MCH7396821.1"/>
    <property type="molecule type" value="Genomic_DNA"/>
</dbReference>
<gene>
    <name evidence="6" type="ORF">MM236_02435</name>
</gene>
<name>A0ABS9UJM8_9BACT</name>
<comment type="cofactor">
    <cofactor evidence="1">
        <name>Mg(2+)</name>
        <dbReference type="ChEBI" id="CHEBI:18420"/>
    </cofactor>
</comment>
<dbReference type="PANTHER" id="PTHR10286">
    <property type="entry name" value="INORGANIC PYROPHOSPHATASE"/>
    <property type="match status" value="1"/>
</dbReference>
<evidence type="ECO:0000256" key="2">
    <source>
        <dbReference type="ARBA" id="ARBA00012146"/>
    </source>
</evidence>
<keyword evidence="4" id="KW-0378">Hydrolase</keyword>
<evidence type="ECO:0000313" key="7">
    <source>
        <dbReference type="Proteomes" id="UP001165488"/>
    </source>
</evidence>
<evidence type="ECO:0000256" key="1">
    <source>
        <dbReference type="ARBA" id="ARBA00001946"/>
    </source>
</evidence>
<accession>A0ABS9UJM8</accession>
<dbReference type="InterPro" id="IPR036649">
    <property type="entry name" value="Pyrophosphatase_sf"/>
</dbReference>
<dbReference type="Gene3D" id="3.90.80.10">
    <property type="entry name" value="Inorganic pyrophosphatase"/>
    <property type="match status" value="1"/>
</dbReference>
<dbReference type="EC" id="3.6.1.1" evidence="2"/>
<dbReference type="Proteomes" id="UP001165488">
    <property type="component" value="Unassembled WGS sequence"/>
</dbReference>
<reference evidence="6" key="1">
    <citation type="submission" date="2022-03" db="EMBL/GenBank/DDBJ databases">
        <title>De novo assembled genomes of Belliella spp. (Cyclobacteriaceae) strains.</title>
        <authorList>
            <person name="Szabo A."/>
            <person name="Korponai K."/>
            <person name="Felfoldi T."/>
        </authorList>
    </citation>
    <scope>NUCLEOTIDE SEQUENCE</scope>
    <source>
        <strain evidence="6">DSM 107340</strain>
    </source>
</reference>